<dbReference type="EMBL" id="GL349490">
    <property type="protein sequence ID" value="KNC54500.1"/>
    <property type="molecule type" value="Genomic_DNA"/>
</dbReference>
<dbReference type="SUPFAM" id="SSF82171">
    <property type="entry name" value="DPP6 N-terminal domain-like"/>
    <property type="match status" value="1"/>
</dbReference>
<sequence length="346" mass="36216">MYPNMIGYVVAVALAAMAVTVLARGGGEETKSPATFPVGHSTSHELIDVEKRAEAPLLAAGGGLVTIIREAYPNITTCSVKIFDPSTGDATVLVDDVSTVCQDRSSANSRASSAWLPPTAVTELHKNGVLDSQPSAAGLLLVTTGSGKYVWGINVATGALSKVAALPAGLDVVSIGYDASTLKIFVLSTDALYLVANGDVTKVYSGISLNSITAAVAWSGTGSLYAADASGHLLTLDLVNYRLYSTALSISVLNLDWLGANNTLVALASYELYDVDPVDGSLSKLWKVPDGNGYPATHTVNDFVYYVADFQNLYTVSLFDYSILDKVAFDGYFTVGGIHYVAASTS</sequence>
<evidence type="ECO:0000313" key="3">
    <source>
        <dbReference type="Proteomes" id="UP000054408"/>
    </source>
</evidence>
<keyword evidence="3" id="KW-1185">Reference proteome</keyword>
<feature type="chain" id="PRO_5005537787" evidence="1">
    <location>
        <begin position="24"/>
        <end position="346"/>
    </location>
</feature>
<dbReference type="AlphaFoldDB" id="A0A0L0DQF4"/>
<evidence type="ECO:0000256" key="1">
    <source>
        <dbReference type="SAM" id="SignalP"/>
    </source>
</evidence>
<gene>
    <name evidence="2" type="ORF">AMSG_10498</name>
</gene>
<organism evidence="2 3">
    <name type="scientific">Thecamonas trahens ATCC 50062</name>
    <dbReference type="NCBI Taxonomy" id="461836"/>
    <lineage>
        <taxon>Eukaryota</taxon>
        <taxon>Apusozoa</taxon>
        <taxon>Apusomonadida</taxon>
        <taxon>Apusomonadidae</taxon>
        <taxon>Thecamonas</taxon>
    </lineage>
</organism>
<reference evidence="2 3" key="1">
    <citation type="submission" date="2010-05" db="EMBL/GenBank/DDBJ databases">
        <title>The Genome Sequence of Thecamonas trahens ATCC 50062.</title>
        <authorList>
            <consortium name="The Broad Institute Genome Sequencing Platform"/>
            <person name="Russ C."/>
            <person name="Cuomo C."/>
            <person name="Shea T."/>
            <person name="Young S.K."/>
            <person name="Zeng Q."/>
            <person name="Koehrsen M."/>
            <person name="Haas B."/>
            <person name="Borodovsky M."/>
            <person name="Guigo R."/>
            <person name="Alvarado L."/>
            <person name="Berlin A."/>
            <person name="Bochicchio J."/>
            <person name="Borenstein D."/>
            <person name="Chapman S."/>
            <person name="Chen Z."/>
            <person name="Freedman E."/>
            <person name="Gellesch M."/>
            <person name="Goldberg J."/>
            <person name="Griggs A."/>
            <person name="Gujja S."/>
            <person name="Heilman E."/>
            <person name="Heiman D."/>
            <person name="Hepburn T."/>
            <person name="Howarth C."/>
            <person name="Jen D."/>
            <person name="Larson L."/>
            <person name="Mehta T."/>
            <person name="Park D."/>
            <person name="Pearson M."/>
            <person name="Roberts A."/>
            <person name="Saif S."/>
            <person name="Shenoy N."/>
            <person name="Sisk P."/>
            <person name="Stolte C."/>
            <person name="Sykes S."/>
            <person name="Thomson T."/>
            <person name="Walk T."/>
            <person name="White J."/>
            <person name="Yandava C."/>
            <person name="Burger G."/>
            <person name="Gray M.W."/>
            <person name="Holland P.W.H."/>
            <person name="King N."/>
            <person name="Lang F.B.F."/>
            <person name="Roger A.J."/>
            <person name="Ruiz-Trillo I."/>
            <person name="Lander E."/>
            <person name="Nusbaum C."/>
        </authorList>
    </citation>
    <scope>NUCLEOTIDE SEQUENCE [LARGE SCALE GENOMIC DNA]</scope>
    <source>
        <strain evidence="2 3">ATCC 50062</strain>
    </source>
</reference>
<dbReference type="Proteomes" id="UP000054408">
    <property type="component" value="Unassembled WGS sequence"/>
</dbReference>
<dbReference type="RefSeq" id="XP_013753653.1">
    <property type="nucleotide sequence ID" value="XM_013898199.1"/>
</dbReference>
<evidence type="ECO:0000313" key="2">
    <source>
        <dbReference type="EMBL" id="KNC54500.1"/>
    </source>
</evidence>
<name>A0A0L0DQF4_THETB</name>
<proteinExistence type="predicted"/>
<protein>
    <submittedName>
        <fullName evidence="2">Uncharacterized protein</fullName>
    </submittedName>
</protein>
<feature type="signal peptide" evidence="1">
    <location>
        <begin position="1"/>
        <end position="23"/>
    </location>
</feature>
<accession>A0A0L0DQF4</accession>
<keyword evidence="1" id="KW-0732">Signal</keyword>
<dbReference type="GeneID" id="25568711"/>